<dbReference type="SUPFAM" id="SSF51735">
    <property type="entry name" value="NAD(P)-binding Rossmann-fold domains"/>
    <property type="match status" value="1"/>
</dbReference>
<dbReference type="InterPro" id="IPR036291">
    <property type="entry name" value="NAD(P)-bd_dom_sf"/>
</dbReference>
<comment type="similarity">
    <text evidence="1 3">Belongs to the short-chain dehydrogenases/reductases (SDR) family.</text>
</comment>
<evidence type="ECO:0000313" key="5">
    <source>
        <dbReference type="Proteomes" id="UP000608154"/>
    </source>
</evidence>
<dbReference type="PANTHER" id="PTHR45024:SF2">
    <property type="entry name" value="SCP2 DOMAIN-CONTAINING PROTEIN"/>
    <property type="match status" value="1"/>
</dbReference>
<dbReference type="PRINTS" id="PR00081">
    <property type="entry name" value="GDHRDH"/>
</dbReference>
<dbReference type="AlphaFoldDB" id="A0A916X638"/>
<dbReference type="PROSITE" id="PS00061">
    <property type="entry name" value="ADH_SHORT"/>
    <property type="match status" value="1"/>
</dbReference>
<dbReference type="PANTHER" id="PTHR45024">
    <property type="entry name" value="DEHYDROGENASES, SHORT CHAIN"/>
    <property type="match status" value="1"/>
</dbReference>
<protein>
    <submittedName>
        <fullName evidence="4">Short-chain dehydrogenase</fullName>
    </submittedName>
</protein>
<accession>A0A916X638</accession>
<evidence type="ECO:0000313" key="4">
    <source>
        <dbReference type="EMBL" id="GGC02856.1"/>
    </source>
</evidence>
<gene>
    <name evidence="4" type="ORF">GCM10011494_21690</name>
</gene>
<dbReference type="InterPro" id="IPR020904">
    <property type="entry name" value="Sc_DH/Rdtase_CS"/>
</dbReference>
<dbReference type="Pfam" id="PF00106">
    <property type="entry name" value="adh_short"/>
    <property type="match status" value="1"/>
</dbReference>
<evidence type="ECO:0000256" key="1">
    <source>
        <dbReference type="ARBA" id="ARBA00006484"/>
    </source>
</evidence>
<dbReference type="GO" id="GO:0016491">
    <property type="term" value="F:oxidoreductase activity"/>
    <property type="evidence" value="ECO:0007669"/>
    <property type="project" value="UniProtKB-KW"/>
</dbReference>
<proteinExistence type="inferred from homology"/>
<dbReference type="Gene3D" id="3.40.50.720">
    <property type="entry name" value="NAD(P)-binding Rossmann-like Domain"/>
    <property type="match status" value="1"/>
</dbReference>
<comment type="caution">
    <text evidence="4">The sequence shown here is derived from an EMBL/GenBank/DDBJ whole genome shotgun (WGS) entry which is preliminary data.</text>
</comment>
<reference evidence="4" key="1">
    <citation type="journal article" date="2014" name="Int. J. Syst. Evol. Microbiol.">
        <title>Complete genome sequence of Corynebacterium casei LMG S-19264T (=DSM 44701T), isolated from a smear-ripened cheese.</title>
        <authorList>
            <consortium name="US DOE Joint Genome Institute (JGI-PGF)"/>
            <person name="Walter F."/>
            <person name="Albersmeier A."/>
            <person name="Kalinowski J."/>
            <person name="Ruckert C."/>
        </authorList>
    </citation>
    <scope>NUCLEOTIDE SEQUENCE</scope>
    <source>
        <strain evidence="4">CGMCC 1.15095</strain>
    </source>
</reference>
<keyword evidence="2" id="KW-0560">Oxidoreductase</keyword>
<dbReference type="InterPro" id="IPR051687">
    <property type="entry name" value="Peroxisomal_Beta-Oxidation"/>
</dbReference>
<keyword evidence="5" id="KW-1185">Reference proteome</keyword>
<dbReference type="Proteomes" id="UP000608154">
    <property type="component" value="Unassembled WGS sequence"/>
</dbReference>
<dbReference type="RefSeq" id="WP_188771396.1">
    <property type="nucleotide sequence ID" value="NZ_BMHK01000013.1"/>
</dbReference>
<evidence type="ECO:0000256" key="3">
    <source>
        <dbReference type="RuleBase" id="RU000363"/>
    </source>
</evidence>
<dbReference type="EMBL" id="BMHK01000013">
    <property type="protein sequence ID" value="GGC02856.1"/>
    <property type="molecule type" value="Genomic_DNA"/>
</dbReference>
<organism evidence="4 5">
    <name type="scientific">Novosphingobium endophyticum</name>
    <dbReference type="NCBI Taxonomy" id="1955250"/>
    <lineage>
        <taxon>Bacteria</taxon>
        <taxon>Pseudomonadati</taxon>
        <taxon>Pseudomonadota</taxon>
        <taxon>Alphaproteobacteria</taxon>
        <taxon>Sphingomonadales</taxon>
        <taxon>Sphingomonadaceae</taxon>
        <taxon>Novosphingobium</taxon>
    </lineage>
</organism>
<evidence type="ECO:0000256" key="2">
    <source>
        <dbReference type="ARBA" id="ARBA00023002"/>
    </source>
</evidence>
<name>A0A916X638_9SPHN</name>
<reference evidence="4" key="2">
    <citation type="submission" date="2020-09" db="EMBL/GenBank/DDBJ databases">
        <authorList>
            <person name="Sun Q."/>
            <person name="Zhou Y."/>
        </authorList>
    </citation>
    <scope>NUCLEOTIDE SEQUENCE</scope>
    <source>
        <strain evidence="4">CGMCC 1.15095</strain>
    </source>
</reference>
<dbReference type="InterPro" id="IPR002347">
    <property type="entry name" value="SDR_fam"/>
</dbReference>
<dbReference type="PRINTS" id="PR00080">
    <property type="entry name" value="SDRFAMILY"/>
</dbReference>
<sequence>MDNIDFSGQVAVVTGAGGALGSAFCRELARRGASVVANDLGGSPTGAGGSHGYADAIASELQDGGGRAVANYDSVATAAGGQAIIDAALSAFGRVDIVISNAGNQRNGAFGELTEEDIEAVYAVHAKGAFFVCQPAYREMVRQGYGRLVLVSSQSGIFGNPFRANYGSAKTALIGLMNVIAQEAPEGVVVNTLFPNAQGGRLGGTPLSERPDVAFLQAAGERSRHFAEGMKPDFVAALACYMASRQCDRSQNMYSVLGGKYSRLFVGLTDGWYSPGPEAPSADDILAHIDRIDDRNHYAVPLSGLDEMDTVLEARRALGLSDG</sequence>